<evidence type="ECO:0000313" key="7">
    <source>
        <dbReference type="EMBL" id="KAG5646126.1"/>
    </source>
</evidence>
<evidence type="ECO:0000256" key="5">
    <source>
        <dbReference type="SAM" id="MobiDB-lite"/>
    </source>
</evidence>
<dbReference type="InterPro" id="IPR035979">
    <property type="entry name" value="RBD_domain_sf"/>
</dbReference>
<feature type="region of interest" description="Disordered" evidence="5">
    <location>
        <begin position="98"/>
        <end position="232"/>
    </location>
</feature>
<organism evidence="7 8">
    <name type="scientific">Asterophora parasitica</name>
    <dbReference type="NCBI Taxonomy" id="117018"/>
    <lineage>
        <taxon>Eukaryota</taxon>
        <taxon>Fungi</taxon>
        <taxon>Dikarya</taxon>
        <taxon>Basidiomycota</taxon>
        <taxon>Agaricomycotina</taxon>
        <taxon>Agaricomycetes</taxon>
        <taxon>Agaricomycetidae</taxon>
        <taxon>Agaricales</taxon>
        <taxon>Tricholomatineae</taxon>
        <taxon>Lyophyllaceae</taxon>
        <taxon>Asterophora</taxon>
    </lineage>
</organism>
<dbReference type="AlphaFoldDB" id="A0A9P7KFR6"/>
<comment type="caution">
    <text evidence="7">The sequence shown here is derived from an EMBL/GenBank/DDBJ whole genome shotgun (WGS) entry which is preliminary data.</text>
</comment>
<sequence length="419" mass="46312">MSSENPITSTTKKDKKSKRKSVGDATIPPTVELASKSTNVTKAADTAVKGRKKAKKGEVVEIEETVEEVVESKKSKKSKKGKNEDVAKVVENDVVEETAEAAKSSNLKKGSKVAPPIEEETLEEVVESKKSKKSKKVGKAGIAKSIEVSVPATAQGPIPSSISATSRASKSSKVDKTTKKSKKAPSPELEAVDGDEEAGSDEDEENLHLHGFSTDDDDSSDDDDAMDHEPSAFDVAKLPTIAKDDAIVKRKLEKAKRTPTDDRGVLFIGRIPHGFYEDQMRGYFTQFGTVTRVRLSRNKKTGRSKHYGFVEFDSSSVAQIVAETMDNYLLMGHILRCKVIPKDEVHPELWVGANRKWRAVPHDRVTRLEHNKPRTEDEQIRAAKRLIKRQNERKRKLADAGIKYDFEAVSYKKAKEVAA</sequence>
<feature type="region of interest" description="Disordered" evidence="5">
    <location>
        <begin position="64"/>
        <end position="86"/>
    </location>
</feature>
<dbReference type="InterPro" id="IPR000504">
    <property type="entry name" value="RRM_dom"/>
</dbReference>
<evidence type="ECO:0000256" key="3">
    <source>
        <dbReference type="ARBA" id="ARBA00023242"/>
    </source>
</evidence>
<dbReference type="Pfam" id="PF00076">
    <property type="entry name" value="RRM_1"/>
    <property type="match status" value="1"/>
</dbReference>
<keyword evidence="3" id="KW-0539">Nucleus</keyword>
<dbReference type="PROSITE" id="PS50102">
    <property type="entry name" value="RRM"/>
    <property type="match status" value="1"/>
</dbReference>
<feature type="region of interest" description="Disordered" evidence="5">
    <location>
        <begin position="1"/>
        <end position="44"/>
    </location>
</feature>
<feature type="compositionally biased region" description="Acidic residues" evidence="5">
    <location>
        <begin position="190"/>
        <end position="205"/>
    </location>
</feature>
<dbReference type="GO" id="GO:0003723">
    <property type="term" value="F:RNA binding"/>
    <property type="evidence" value="ECO:0007669"/>
    <property type="project" value="UniProtKB-UniRule"/>
</dbReference>
<evidence type="ECO:0000313" key="8">
    <source>
        <dbReference type="Proteomes" id="UP000775547"/>
    </source>
</evidence>
<comment type="subcellular location">
    <subcellularLocation>
        <location evidence="1">Nucleus</location>
        <location evidence="1">Nucleolus</location>
    </subcellularLocation>
</comment>
<name>A0A9P7KFR6_9AGAR</name>
<evidence type="ECO:0000256" key="1">
    <source>
        <dbReference type="ARBA" id="ARBA00004604"/>
    </source>
</evidence>
<dbReference type="Gene3D" id="3.30.70.330">
    <property type="match status" value="1"/>
</dbReference>
<feature type="compositionally biased region" description="Acidic residues" evidence="5">
    <location>
        <begin position="214"/>
        <end position="226"/>
    </location>
</feature>
<dbReference type="SMART" id="SM00360">
    <property type="entry name" value="RRM"/>
    <property type="match status" value="1"/>
</dbReference>
<dbReference type="SUPFAM" id="SSF54928">
    <property type="entry name" value="RNA-binding domain, RBD"/>
    <property type="match status" value="1"/>
</dbReference>
<protein>
    <recommendedName>
        <fullName evidence="6">RRM domain-containing protein</fullName>
    </recommendedName>
</protein>
<keyword evidence="8" id="KW-1185">Reference proteome</keyword>
<dbReference type="PANTHER" id="PTHR46754">
    <property type="entry name" value="MKI67 FHA DOMAIN-INTERACTING NUCLEOLAR PHOSPHOPROTEIN"/>
    <property type="match status" value="1"/>
</dbReference>
<dbReference type="EMBL" id="JABCKV010000026">
    <property type="protein sequence ID" value="KAG5646126.1"/>
    <property type="molecule type" value="Genomic_DNA"/>
</dbReference>
<proteinExistence type="predicted"/>
<dbReference type="InterPro" id="IPR012677">
    <property type="entry name" value="Nucleotide-bd_a/b_plait_sf"/>
</dbReference>
<feature type="domain" description="RRM" evidence="6">
    <location>
        <begin position="264"/>
        <end position="342"/>
    </location>
</feature>
<accession>A0A9P7KFR6</accession>
<evidence type="ECO:0000256" key="2">
    <source>
        <dbReference type="ARBA" id="ARBA00022884"/>
    </source>
</evidence>
<evidence type="ECO:0000259" key="6">
    <source>
        <dbReference type="PROSITE" id="PS50102"/>
    </source>
</evidence>
<feature type="compositionally biased region" description="Low complexity" evidence="5">
    <location>
        <begin position="157"/>
        <end position="171"/>
    </location>
</feature>
<reference evidence="7" key="2">
    <citation type="submission" date="2021-10" db="EMBL/GenBank/DDBJ databases">
        <title>Phylogenomics reveals ancestral predisposition of the termite-cultivated fungus Termitomyces towards a domesticated lifestyle.</title>
        <authorList>
            <person name="Auxier B."/>
            <person name="Grum-Grzhimaylo A."/>
            <person name="Cardenas M.E."/>
            <person name="Lodge J.D."/>
            <person name="Laessoe T."/>
            <person name="Pedersen O."/>
            <person name="Smith M.E."/>
            <person name="Kuyper T.W."/>
            <person name="Franco-Molano E.A."/>
            <person name="Baroni T.J."/>
            <person name="Aanen D.K."/>
        </authorList>
    </citation>
    <scope>NUCLEOTIDE SEQUENCE</scope>
    <source>
        <strain evidence="7">AP01</strain>
        <tissue evidence="7">Mycelium</tissue>
    </source>
</reference>
<keyword evidence="2 4" id="KW-0694">RNA-binding</keyword>
<dbReference type="Proteomes" id="UP000775547">
    <property type="component" value="Unassembled WGS sequence"/>
</dbReference>
<dbReference type="CDD" id="cd12307">
    <property type="entry name" value="RRM_NIFK_like"/>
    <property type="match status" value="1"/>
</dbReference>
<evidence type="ECO:0000256" key="4">
    <source>
        <dbReference type="PROSITE-ProRule" id="PRU00176"/>
    </source>
</evidence>
<dbReference type="GO" id="GO:0005730">
    <property type="term" value="C:nucleolus"/>
    <property type="evidence" value="ECO:0007669"/>
    <property type="project" value="UniProtKB-SubCell"/>
</dbReference>
<dbReference type="OrthoDB" id="21467at2759"/>
<gene>
    <name evidence="7" type="ORF">DXG03_004365</name>
</gene>
<reference evidence="7" key="1">
    <citation type="submission" date="2020-07" db="EMBL/GenBank/DDBJ databases">
        <authorList>
            <person name="Nieuwenhuis M."/>
            <person name="Van De Peppel L.J.J."/>
        </authorList>
    </citation>
    <scope>NUCLEOTIDE SEQUENCE</scope>
    <source>
        <strain evidence="7">AP01</strain>
        <tissue evidence="7">Mycelium</tissue>
    </source>
</reference>